<organism evidence="7">
    <name type="scientific">Sarcoptes scabiei</name>
    <name type="common">Itch mite</name>
    <name type="synonym">Acarus scabiei</name>
    <dbReference type="NCBI Taxonomy" id="52283"/>
    <lineage>
        <taxon>Eukaryota</taxon>
        <taxon>Metazoa</taxon>
        <taxon>Ecdysozoa</taxon>
        <taxon>Arthropoda</taxon>
        <taxon>Chelicerata</taxon>
        <taxon>Arachnida</taxon>
        <taxon>Acari</taxon>
        <taxon>Acariformes</taxon>
        <taxon>Sarcoptiformes</taxon>
        <taxon>Astigmata</taxon>
        <taxon>Psoroptidia</taxon>
        <taxon>Sarcoptoidea</taxon>
        <taxon>Sarcoptidae</taxon>
        <taxon>Sarcoptinae</taxon>
        <taxon>Sarcoptes</taxon>
    </lineage>
</organism>
<evidence type="ECO:0000313" key="7">
    <source>
        <dbReference type="EMBL" id="KAF7490971.1"/>
    </source>
</evidence>
<dbReference type="OrthoDB" id="5086500at2759"/>
<gene>
    <name evidence="7" type="primary">SSS_236g</name>
    <name evidence="7" type="ORF">SSS_236</name>
</gene>
<dbReference type="InterPro" id="IPR052374">
    <property type="entry name" value="SERAC1"/>
</dbReference>
<evidence type="ECO:0000256" key="4">
    <source>
        <dbReference type="ARBA" id="ARBA00022824"/>
    </source>
</evidence>
<evidence type="ECO:0000313" key="8">
    <source>
        <dbReference type="EnsemblMetazoa" id="KAF7490971.1"/>
    </source>
</evidence>
<evidence type="ECO:0000256" key="6">
    <source>
        <dbReference type="ARBA" id="ARBA00023136"/>
    </source>
</evidence>
<dbReference type="Proteomes" id="UP000070412">
    <property type="component" value="Unassembled WGS sequence"/>
</dbReference>
<evidence type="ECO:0000256" key="1">
    <source>
        <dbReference type="ARBA" id="ARBA00004173"/>
    </source>
</evidence>
<dbReference type="PANTHER" id="PTHR48182">
    <property type="entry name" value="PROTEIN SERAC1"/>
    <property type="match status" value="1"/>
</dbReference>
<sequence>MFSNPYIWISASVSSICCAILYARNSAILKSDDQTANHSDEDYIYLQDIFDGDDAHRKITESSGTIDNLLIRLETFIKLRHDINSLKKSQSNRFDESVRLARSSNEIDINSIKSLQKLPLKSENQILLVIDGKKRFFKLNELMIHLLNILIEQNQFNQCANYWTRQALMFFDVESSHPFFDMFLSQEYDRQNNFDIRLKRYSSLYLQTMLQNINTDRKLTNILINNGLLIVLQELRKKFNRNIDNDRLISNCISALSFYKESHKHLFHAGWIRVLAEWIHCDDWHLKLEAAKTLFNLDVEKSFLNPSVYILSPIFKSNRNKFNCDIVFVHGLKGGVLKTWRQSDKMKTSKIYTECWPESWLGKEFPNCRIWAINYESFISSWNIVCSEDEFSIQDRSKRMVEELQMAGIGSKPIIWIAHSMGGLLVKYMLSYLHSEFNQTHPILNQTKAIVFFSVPHQGSEMAVWSQNIERLISPPSYVLELRKDCPKLSMLNEEFIYLAKQKQIDCLSFGETKKCTLLKSPFEWKALLVPETSANPGYGKFILLPEDHFNICKPQSMESESYKTLRDFVEKITYSLN</sequence>
<keyword evidence="6" id="KW-0472">Membrane</keyword>
<dbReference type="SUPFAM" id="SSF53474">
    <property type="entry name" value="alpha/beta-Hydrolases"/>
    <property type="match status" value="1"/>
</dbReference>
<dbReference type="Gene3D" id="3.40.50.1820">
    <property type="entry name" value="alpha/beta hydrolase"/>
    <property type="match status" value="1"/>
</dbReference>
<proteinExistence type="predicted"/>
<dbReference type="EnsemblMetazoa" id="SSS_236s_mrna">
    <property type="protein sequence ID" value="KAF7490971.1"/>
    <property type="gene ID" value="SSS_236"/>
</dbReference>
<reference evidence="7" key="2">
    <citation type="submission" date="2020-01" db="EMBL/GenBank/DDBJ databases">
        <authorList>
            <person name="Korhonen P.K.K."/>
            <person name="Guangxu M.G."/>
            <person name="Wang T.W."/>
            <person name="Stroehlein A.J.S."/>
            <person name="Young N.D."/>
            <person name="Ang C.-S.A."/>
            <person name="Fernando D.W.F."/>
            <person name="Lu H.L."/>
            <person name="Taylor S.T."/>
            <person name="Ehtesham M.E.M."/>
            <person name="Najaraj S.H.N."/>
            <person name="Harsha G.H.G."/>
            <person name="Madugundu A.M."/>
            <person name="Renuse S.R."/>
            <person name="Holt D.H."/>
            <person name="Pandey A.P."/>
            <person name="Papenfuss A.P."/>
            <person name="Gasser R.B.G."/>
            <person name="Fischer K.F."/>
        </authorList>
    </citation>
    <scope>NUCLEOTIDE SEQUENCE</scope>
    <source>
        <strain evidence="7">SSS_KF_BRIS2020</strain>
    </source>
</reference>
<protein>
    <submittedName>
        <fullName evidence="7">Protein SERAC1</fullName>
    </submittedName>
</protein>
<dbReference type="InterPro" id="IPR029058">
    <property type="entry name" value="AB_hydrolase_fold"/>
</dbReference>
<reference evidence="8" key="3">
    <citation type="submission" date="2022-06" db="UniProtKB">
        <authorList>
            <consortium name="EnsemblMetazoa"/>
        </authorList>
    </citation>
    <scope>IDENTIFICATION</scope>
</reference>
<dbReference type="PANTHER" id="PTHR48182:SF2">
    <property type="entry name" value="PROTEIN SERAC1"/>
    <property type="match status" value="1"/>
</dbReference>
<keyword evidence="9" id="KW-1185">Reference proteome</keyword>
<dbReference type="AlphaFoldDB" id="A0A834R8W3"/>
<reference evidence="9" key="1">
    <citation type="journal article" date="2020" name="PLoS Negl. Trop. Dis.">
        <title>High-quality nuclear genome for Sarcoptes scabiei-A critical resource for a neglected parasite.</title>
        <authorList>
            <person name="Korhonen P.K."/>
            <person name="Gasser R.B."/>
            <person name="Ma G."/>
            <person name="Wang T."/>
            <person name="Stroehlein A.J."/>
            <person name="Young N.D."/>
            <person name="Ang C.S."/>
            <person name="Fernando D.D."/>
            <person name="Lu H.C."/>
            <person name="Taylor S."/>
            <person name="Reynolds S.L."/>
            <person name="Mofiz E."/>
            <person name="Najaraj S.H."/>
            <person name="Gowda H."/>
            <person name="Madugundu A."/>
            <person name="Renuse S."/>
            <person name="Holt D."/>
            <person name="Pandey A."/>
            <person name="Papenfuss A.T."/>
            <person name="Fischer K."/>
        </authorList>
    </citation>
    <scope>NUCLEOTIDE SEQUENCE [LARGE SCALE GENOMIC DNA]</scope>
</reference>
<accession>A0A834R8W3</accession>
<evidence type="ECO:0000313" key="9">
    <source>
        <dbReference type="Proteomes" id="UP000070412"/>
    </source>
</evidence>
<evidence type="ECO:0000256" key="3">
    <source>
        <dbReference type="ARBA" id="ARBA00004370"/>
    </source>
</evidence>
<name>A0A834R8W3_SARSC</name>
<comment type="subcellular location">
    <subcellularLocation>
        <location evidence="2">Endoplasmic reticulum</location>
    </subcellularLocation>
    <subcellularLocation>
        <location evidence="3">Membrane</location>
    </subcellularLocation>
    <subcellularLocation>
        <location evidence="1">Mitochondrion</location>
    </subcellularLocation>
</comment>
<keyword evidence="5" id="KW-0496">Mitochondrion</keyword>
<dbReference type="EMBL" id="WVUK01000062">
    <property type="protein sequence ID" value="KAF7490971.1"/>
    <property type="molecule type" value="Genomic_DNA"/>
</dbReference>
<dbReference type="GO" id="GO:0016020">
    <property type="term" value="C:membrane"/>
    <property type="evidence" value="ECO:0007669"/>
    <property type="project" value="UniProtKB-SubCell"/>
</dbReference>
<dbReference type="GO" id="GO:0005739">
    <property type="term" value="C:mitochondrion"/>
    <property type="evidence" value="ECO:0007669"/>
    <property type="project" value="UniProtKB-SubCell"/>
</dbReference>
<evidence type="ECO:0000256" key="2">
    <source>
        <dbReference type="ARBA" id="ARBA00004240"/>
    </source>
</evidence>
<dbReference type="GO" id="GO:0005783">
    <property type="term" value="C:endoplasmic reticulum"/>
    <property type="evidence" value="ECO:0007669"/>
    <property type="project" value="UniProtKB-SubCell"/>
</dbReference>
<keyword evidence="4" id="KW-0256">Endoplasmic reticulum</keyword>
<evidence type="ECO:0000256" key="5">
    <source>
        <dbReference type="ARBA" id="ARBA00023128"/>
    </source>
</evidence>